<dbReference type="AlphaFoldDB" id="A0A7R6PDJ9"/>
<comment type="similarity">
    <text evidence="1 3">Belongs to the short-chain dehydrogenases/reductases (SDR) family.</text>
</comment>
<dbReference type="PRINTS" id="PR00080">
    <property type="entry name" value="SDRFAMILY"/>
</dbReference>
<dbReference type="SUPFAM" id="SSF51735">
    <property type="entry name" value="NAD(P)-binding Rossmann-fold domains"/>
    <property type="match status" value="1"/>
</dbReference>
<dbReference type="InterPro" id="IPR002347">
    <property type="entry name" value="SDR_fam"/>
</dbReference>
<dbReference type="FunFam" id="3.40.50.720:FF:000047">
    <property type="entry name" value="NADP-dependent L-serine/L-allo-threonine dehydrogenase"/>
    <property type="match status" value="1"/>
</dbReference>
<evidence type="ECO:0000256" key="2">
    <source>
        <dbReference type="ARBA" id="ARBA00023002"/>
    </source>
</evidence>
<dbReference type="InterPro" id="IPR020904">
    <property type="entry name" value="Sc_DH/Rdtase_CS"/>
</dbReference>
<organism evidence="4 5">
    <name type="scientific">Thermotomaculum hydrothermale</name>
    <dbReference type="NCBI Taxonomy" id="981385"/>
    <lineage>
        <taxon>Bacteria</taxon>
        <taxon>Pseudomonadati</taxon>
        <taxon>Acidobacteriota</taxon>
        <taxon>Holophagae</taxon>
        <taxon>Thermotomaculales</taxon>
        <taxon>Thermotomaculaceae</taxon>
        <taxon>Thermotomaculum</taxon>
    </lineage>
</organism>
<dbReference type="RefSeq" id="WP_201328105.1">
    <property type="nucleotide sequence ID" value="NZ_AP017470.1"/>
</dbReference>
<accession>A0A7R6PDJ9</accession>
<dbReference type="EMBL" id="AP017470">
    <property type="protein sequence ID" value="BBB31774.1"/>
    <property type="molecule type" value="Genomic_DNA"/>
</dbReference>
<dbReference type="PANTHER" id="PTHR42901">
    <property type="entry name" value="ALCOHOL DEHYDROGENASE"/>
    <property type="match status" value="1"/>
</dbReference>
<dbReference type="Proteomes" id="UP000595564">
    <property type="component" value="Chromosome"/>
</dbReference>
<sequence>MKLKDKIAVITGATAGIGKATAEYFAREGCNLVLIARRVERLEALKSTLEEKYKVKVFIGKVDVSDFSQCEAFFNSLPDELKAPDILVNNAGLAYGMEKLIEKPVEDIDKMFDVNVKGLIYITNLFVPQMVKKGKGSIVNVGSIAGREVYPGGNVYCATKHAVKALSRALRIELVDTPLRVIEIAPGLVETEFSVVRFKGDKEKAANVYKGLTPLYPEDIADLILYTVTRPPHVQINEVIIMPTNQATTTIIHRENNE</sequence>
<dbReference type="EC" id="1.1.1.276" evidence="4"/>
<dbReference type="PROSITE" id="PS00061">
    <property type="entry name" value="ADH_SHORT"/>
    <property type="match status" value="1"/>
</dbReference>
<keyword evidence="5" id="KW-1185">Reference proteome</keyword>
<evidence type="ECO:0000313" key="4">
    <source>
        <dbReference type="EMBL" id="BBB31774.1"/>
    </source>
</evidence>
<dbReference type="CDD" id="cd05346">
    <property type="entry name" value="SDR_c5"/>
    <property type="match status" value="1"/>
</dbReference>
<evidence type="ECO:0000256" key="1">
    <source>
        <dbReference type="ARBA" id="ARBA00006484"/>
    </source>
</evidence>
<proteinExistence type="inferred from homology"/>
<dbReference type="PANTHER" id="PTHR42901:SF1">
    <property type="entry name" value="ALCOHOL DEHYDROGENASE"/>
    <property type="match status" value="1"/>
</dbReference>
<dbReference type="Pfam" id="PF00106">
    <property type="entry name" value="adh_short"/>
    <property type="match status" value="1"/>
</dbReference>
<reference evidence="4 5" key="1">
    <citation type="journal article" date="2012" name="Extremophiles">
        <title>Thermotomaculum hydrothermale gen. nov., sp. nov., a novel heterotrophic thermophile within the phylum Acidobacteria from a deep-sea hydrothermal vent chimney in the Southern Okinawa Trough.</title>
        <authorList>
            <person name="Izumi H."/>
            <person name="Nunoura T."/>
            <person name="Miyazaki M."/>
            <person name="Mino S."/>
            <person name="Toki T."/>
            <person name="Takai K."/>
            <person name="Sako Y."/>
            <person name="Sawabe T."/>
            <person name="Nakagawa S."/>
        </authorList>
    </citation>
    <scope>NUCLEOTIDE SEQUENCE [LARGE SCALE GENOMIC DNA]</scope>
    <source>
        <strain evidence="4 5">AC55</strain>
    </source>
</reference>
<evidence type="ECO:0000313" key="5">
    <source>
        <dbReference type="Proteomes" id="UP000595564"/>
    </source>
</evidence>
<name>A0A7R6PDJ9_9BACT</name>
<gene>
    <name evidence="4" type="primary">sdh</name>
    <name evidence="4" type="ORF">TTHT_0131</name>
</gene>
<dbReference type="Gene3D" id="3.40.50.720">
    <property type="entry name" value="NAD(P)-binding Rossmann-like Domain"/>
    <property type="match status" value="1"/>
</dbReference>
<dbReference type="KEGG" id="thyd:TTHT_0131"/>
<dbReference type="PRINTS" id="PR00081">
    <property type="entry name" value="GDHRDH"/>
</dbReference>
<keyword evidence="2 4" id="KW-0560">Oxidoreductase</keyword>
<dbReference type="GO" id="GO:0031132">
    <property type="term" value="F:serine 3-dehydrogenase activity"/>
    <property type="evidence" value="ECO:0007669"/>
    <property type="project" value="UniProtKB-EC"/>
</dbReference>
<evidence type="ECO:0000256" key="3">
    <source>
        <dbReference type="RuleBase" id="RU000363"/>
    </source>
</evidence>
<protein>
    <submittedName>
        <fullName evidence="4">Serine 3-dehydrogenase (NADP+)</fullName>
        <ecNumber evidence="4">1.1.1.276</ecNumber>
    </submittedName>
</protein>
<dbReference type="InterPro" id="IPR036291">
    <property type="entry name" value="NAD(P)-bd_dom_sf"/>
</dbReference>